<organism evidence="3 4">
    <name type="scientific">Raphidocelis subcapitata</name>
    <dbReference type="NCBI Taxonomy" id="307507"/>
    <lineage>
        <taxon>Eukaryota</taxon>
        <taxon>Viridiplantae</taxon>
        <taxon>Chlorophyta</taxon>
        <taxon>core chlorophytes</taxon>
        <taxon>Chlorophyceae</taxon>
        <taxon>CS clade</taxon>
        <taxon>Sphaeropleales</taxon>
        <taxon>Selenastraceae</taxon>
        <taxon>Raphidocelis</taxon>
    </lineage>
</organism>
<dbReference type="InParanoid" id="A0A2V0P2T7"/>
<proteinExistence type="predicted"/>
<feature type="region of interest" description="Disordered" evidence="1">
    <location>
        <begin position="1672"/>
        <end position="1743"/>
    </location>
</feature>
<dbReference type="Proteomes" id="UP000247498">
    <property type="component" value="Unassembled WGS sequence"/>
</dbReference>
<keyword evidence="2" id="KW-1133">Transmembrane helix</keyword>
<feature type="compositionally biased region" description="Low complexity" evidence="1">
    <location>
        <begin position="393"/>
        <end position="412"/>
    </location>
</feature>
<keyword evidence="4" id="KW-1185">Reference proteome</keyword>
<gene>
    <name evidence="3" type="ORF">Rsub_07165</name>
</gene>
<feature type="transmembrane region" description="Helical" evidence="2">
    <location>
        <begin position="57"/>
        <end position="80"/>
    </location>
</feature>
<feature type="region of interest" description="Disordered" evidence="1">
    <location>
        <begin position="630"/>
        <end position="652"/>
    </location>
</feature>
<feature type="region of interest" description="Disordered" evidence="1">
    <location>
        <begin position="101"/>
        <end position="125"/>
    </location>
</feature>
<feature type="region of interest" description="Disordered" evidence="1">
    <location>
        <begin position="1348"/>
        <end position="1384"/>
    </location>
</feature>
<feature type="region of interest" description="Disordered" evidence="1">
    <location>
        <begin position="464"/>
        <end position="489"/>
    </location>
</feature>
<dbReference type="STRING" id="307507.A0A2V0P2T7"/>
<protein>
    <submittedName>
        <fullName evidence="3">Uncharacterized protein</fullName>
    </submittedName>
</protein>
<accession>A0A2V0P2T7</accession>
<feature type="region of interest" description="Disordered" evidence="1">
    <location>
        <begin position="769"/>
        <end position="788"/>
    </location>
</feature>
<feature type="compositionally biased region" description="Low complexity" evidence="1">
    <location>
        <begin position="469"/>
        <end position="489"/>
    </location>
</feature>
<feature type="region of interest" description="Disordered" evidence="1">
    <location>
        <begin position="374"/>
        <end position="412"/>
    </location>
</feature>
<evidence type="ECO:0000256" key="1">
    <source>
        <dbReference type="SAM" id="MobiDB-lite"/>
    </source>
</evidence>
<feature type="transmembrane region" description="Helical" evidence="2">
    <location>
        <begin position="305"/>
        <end position="327"/>
    </location>
</feature>
<feature type="region of interest" description="Disordered" evidence="1">
    <location>
        <begin position="1"/>
        <end position="54"/>
    </location>
</feature>
<sequence>MLRASAPSLAARRVPAAPKKARLIGAHPRRRRAPVHASSQPRDDGGDLPAPKKPNPLLAAAARVLATGIAGAALFGIAVLRTSSTIVPPLLPPLPTEALVRESPPAEPAAAAAAEPTEAPAAQRRGGVRGAARALWGAATLPVRLLDSTLFPDMVAIGPLPTAASSAAAPAAKPAAVPAGPAAGTPTAPIIAPAAPPALTPSLDAAAAARSALAAASSAAASSSSAAADRLRAAAAAGGAAADAAAAAARGAAAAAGAGLFDGARSAGERLARLAAAGDPVAREARLILASVSRGAASEAARADYLPLVLVATLAAGAAAALLVLFGRAVGRLFGASASGRVPDAAWMQLPVPCFSWPGYQTFLPPSLAPRYHPIPRRQAPAAPKPKPPAPAPAAAAAAAAPPQRPKAAAAAAPPAQAAVPIVLAGASAPVTVVVPPVEPAPVPVPAGPAAALAWRVASAEAEADAEAAKPPAKAAAPKPAAAAEGDAGATPAAKAAPAVEAAPAAKAAPAVDAAPAAEPAPAQQPAAEAEPAARAAKAAPAEAQAAAAPRQPKPAPPRRPEPPPRDPAALLAAVVRLEASFRAAEARAKRDGSRLSASDAAAAARALMGRYASALPWLLSGDYEARAHTSDPARASDPASDGEAAPGADGWSVKFSRQLARTLARASDARGGAGPARLAPSARGAVAAAALLRCALEEGVGARAWLALLDKTFEAQRSEEDRAMLLVALSPSPPKAAAPAAGRGAAAAQAEVEPPFADVVRRWLAAPPAPAGGADGDAAARPRAAPGRWERAARDAARLAGLAAAVDPGFDAWGRVVATPAVTNVSAVAALDELWHAAVEARARSNGGSDQAAAAAARRFAGCLAESVARADAGGFARVRDALLLEFFEARLLAGGAGNSAAGPRGRAPGGAAARAANAAMLAAYIEAAADLAGAWAPRGAAPSPRAFLVAGAAVGAPWRQLARVAAAAAPLVAEAAAAGPGGGRNLAAALLALLDCPEDCFYDDETPLFGRLLPAAASDGAHAASDGADEADFLPALQLAAIAAPALAQMHRSGAAAASRLLRRAGAAAPEAAAAALISRGAEWGARALGDGDVAAAAGLLLLPHVSLLPRGAEAEPNGGDDMISAIWPPLARASPRQLRAIAEALLAAGERRDAAWLDAPSAAAAAAAPPAGAAPLSARALAAAAYAVWRPACFHSASLDAPWFARLAALAAQAPAGAVNAWARAAADADAAVAAAAPPADAAAPAPAAEPEAKAAAAEARKEEAEEDGFDVVVEVPVAATEVLPALDSDADAAPPTPDASEAARARSEADGFEVAVEVWPAPEAADKALQVALMVVPKQTPAATATEPGAAPAAASADADAGAEPAAPATPPAAEAPRSSAELRRAADAAAAAADAATAVAAAAAAEAAERARLGAAAVEAVRSARLAAEAARAGRRITPAMERQAAVAREAGRLCMLLAQGRVMLLARGAPAPAGAASASGGDDGPSELLAVHTARASDDAARVALDEELLAGLAFVEAIGARLPAVIDFGPAPGVWRPAGAARGGGGGGGEGGAPRGAIGGARVCWTLYDALLAPPPSAPAAAAARGALGLPPSARLLPAGRLLRLALGLVAHSGEAREAAAVQERMLAAARAVGVGAGAGGGGGAPARFPSGLLMPPLLQAVRPAPRFGAPPAGAKAGPAPSAEAAAAEPAAPAVEAAAAPEPAAAVATDAAEPAEPAPAAAAPTELAPSPEAESPMRAAAVAAGLLPAEIIAGVRRRRRNRRGRSLSEGSDPSDASPPLQLPARQSEADAPRAAAEAKAAAEAPAVAEGKEEEEADEAEERARLGRAYGDAALAAALSSWDCAAACAAAPDAGSAAALRAAGPAPPAGGCGAEAGGAARRDVFPPVEPRALRSI</sequence>
<feature type="compositionally biased region" description="Low complexity" evidence="1">
    <location>
        <begin position="1246"/>
        <end position="1261"/>
    </location>
</feature>
<evidence type="ECO:0000256" key="2">
    <source>
        <dbReference type="SAM" id="Phobius"/>
    </source>
</evidence>
<feature type="compositionally biased region" description="Pro residues" evidence="1">
    <location>
        <begin position="383"/>
        <end position="392"/>
    </location>
</feature>
<feature type="compositionally biased region" description="Low complexity" evidence="1">
    <location>
        <begin position="1"/>
        <end position="18"/>
    </location>
</feature>
<feature type="region of interest" description="Disordered" evidence="1">
    <location>
        <begin position="1764"/>
        <end position="1830"/>
    </location>
</feature>
<feature type="region of interest" description="Disordered" evidence="1">
    <location>
        <begin position="1866"/>
        <end position="1902"/>
    </location>
</feature>
<feature type="compositionally biased region" description="Acidic residues" evidence="1">
    <location>
        <begin position="1818"/>
        <end position="1827"/>
    </location>
</feature>
<feature type="compositionally biased region" description="Low complexity" evidence="1">
    <location>
        <begin position="511"/>
        <end position="551"/>
    </location>
</feature>
<comment type="caution">
    <text evidence="3">The sequence shown here is derived from an EMBL/GenBank/DDBJ whole genome shotgun (WGS) entry which is preliminary data.</text>
</comment>
<feature type="compositionally biased region" description="Basic residues" evidence="1">
    <location>
        <begin position="19"/>
        <end position="34"/>
    </location>
</feature>
<feature type="compositionally biased region" description="Low complexity" evidence="1">
    <location>
        <begin position="108"/>
        <end position="125"/>
    </location>
</feature>
<feature type="compositionally biased region" description="Low complexity" evidence="1">
    <location>
        <begin position="777"/>
        <end position="788"/>
    </location>
</feature>
<reference evidence="3 4" key="1">
    <citation type="journal article" date="2018" name="Sci. Rep.">
        <title>Raphidocelis subcapitata (=Pseudokirchneriella subcapitata) provides an insight into genome evolution and environmental adaptations in the Sphaeropleales.</title>
        <authorList>
            <person name="Suzuki S."/>
            <person name="Yamaguchi H."/>
            <person name="Nakajima N."/>
            <person name="Kawachi M."/>
        </authorList>
    </citation>
    <scope>NUCLEOTIDE SEQUENCE [LARGE SCALE GENOMIC DNA]</scope>
    <source>
        <strain evidence="3 4">NIES-35</strain>
    </source>
</reference>
<feature type="region of interest" description="Disordered" evidence="1">
    <location>
        <begin position="1288"/>
        <end position="1310"/>
    </location>
</feature>
<feature type="compositionally biased region" description="Low complexity" evidence="1">
    <location>
        <begin position="1799"/>
        <end position="1815"/>
    </location>
</feature>
<name>A0A2V0P2T7_9CHLO</name>
<dbReference type="EMBL" id="BDRX01000048">
    <property type="protein sequence ID" value="GBF94178.1"/>
    <property type="molecule type" value="Genomic_DNA"/>
</dbReference>
<evidence type="ECO:0000313" key="4">
    <source>
        <dbReference type="Proteomes" id="UP000247498"/>
    </source>
</evidence>
<feature type="region of interest" description="Disordered" evidence="1">
    <location>
        <begin position="1246"/>
        <end position="1273"/>
    </location>
</feature>
<evidence type="ECO:0000313" key="3">
    <source>
        <dbReference type="EMBL" id="GBF94178.1"/>
    </source>
</evidence>
<keyword evidence="2" id="KW-0812">Transmembrane</keyword>
<feature type="compositionally biased region" description="Low complexity" evidence="1">
    <location>
        <begin position="1288"/>
        <end position="1304"/>
    </location>
</feature>
<feature type="region of interest" description="Disordered" evidence="1">
    <location>
        <begin position="511"/>
        <end position="567"/>
    </location>
</feature>
<keyword evidence="2" id="KW-0472">Membrane</keyword>